<dbReference type="AlphaFoldDB" id="A0A814TJN4"/>
<comment type="caution">
    <text evidence="1">The sequence shown here is derived from an EMBL/GenBank/DDBJ whole genome shotgun (WGS) entry which is preliminary data.</text>
</comment>
<dbReference type="Proteomes" id="UP000663852">
    <property type="component" value="Unassembled WGS sequence"/>
</dbReference>
<protein>
    <recommendedName>
        <fullName evidence="3">WSC domain-containing protein</fullName>
    </recommendedName>
</protein>
<sequence>MEPTICFRLCDRPIIYLQKTVCRCSGGGLMDQSRQNDKMCSFSCTKPVDRAVNTFNTCGGPSAYSAYVQEKFYSLHGHLFNYRIDFSACELWKSSDVYDTYSIRLTGVAVRSSLNKLEQCAAACLDQNATTKSIAFNGDNDKCLCVLPLQSNRYFQRMHYTTSLPNTSCDLYCNNTAEGSKTMPKYKCGSTNSSQIWAIYELNGTCPLNFAYIKDLNKCIYTYKNFWNQCTPPATIYTFDGSVSWKRFLDMISTLNLANSTVTVDFDEGVVIDPSWKCSVAILNSNSSTSMSLSAWRSYLSHSRSSLYGWSTSTRYILENGCLTESSHSSYSHRYSHRICVADPIDRYSLNADEGNETYIAAVNPTQKFCPTNWFDLNGRCYRMSDERKTIEQARNSCISVSSNPSKSTDKPQIWLLDSNGNVIGNEEQNESPFGEVVEYASIWQARLGFFLLDTDPDSGKKSVRPA</sequence>
<dbReference type="InterPro" id="IPR016186">
    <property type="entry name" value="C-type_lectin-like/link_sf"/>
</dbReference>
<dbReference type="InterPro" id="IPR016187">
    <property type="entry name" value="CTDL_fold"/>
</dbReference>
<dbReference type="EMBL" id="CAJNOJ010000125">
    <property type="protein sequence ID" value="CAF1161735.1"/>
    <property type="molecule type" value="Genomic_DNA"/>
</dbReference>
<evidence type="ECO:0000313" key="1">
    <source>
        <dbReference type="EMBL" id="CAF1161735.1"/>
    </source>
</evidence>
<reference evidence="1" key="1">
    <citation type="submission" date="2021-02" db="EMBL/GenBank/DDBJ databases">
        <authorList>
            <person name="Nowell W R."/>
        </authorList>
    </citation>
    <scope>NUCLEOTIDE SEQUENCE</scope>
</reference>
<evidence type="ECO:0000313" key="2">
    <source>
        <dbReference type="Proteomes" id="UP000663852"/>
    </source>
</evidence>
<evidence type="ECO:0008006" key="3">
    <source>
        <dbReference type="Google" id="ProtNLM"/>
    </source>
</evidence>
<name>A0A814TJN4_ADIRI</name>
<accession>A0A814TJN4</accession>
<dbReference type="Gene3D" id="3.10.100.10">
    <property type="entry name" value="Mannose-Binding Protein A, subunit A"/>
    <property type="match status" value="1"/>
</dbReference>
<organism evidence="1 2">
    <name type="scientific">Adineta ricciae</name>
    <name type="common">Rotifer</name>
    <dbReference type="NCBI Taxonomy" id="249248"/>
    <lineage>
        <taxon>Eukaryota</taxon>
        <taxon>Metazoa</taxon>
        <taxon>Spiralia</taxon>
        <taxon>Gnathifera</taxon>
        <taxon>Rotifera</taxon>
        <taxon>Eurotatoria</taxon>
        <taxon>Bdelloidea</taxon>
        <taxon>Adinetida</taxon>
        <taxon>Adinetidae</taxon>
        <taxon>Adineta</taxon>
    </lineage>
</organism>
<proteinExistence type="predicted"/>
<dbReference type="OrthoDB" id="10016650at2759"/>
<gene>
    <name evidence="1" type="ORF">EDS130_LOCUS23179</name>
</gene>
<dbReference type="SUPFAM" id="SSF56436">
    <property type="entry name" value="C-type lectin-like"/>
    <property type="match status" value="1"/>
</dbReference>